<feature type="region of interest" description="Disordered" evidence="1">
    <location>
        <begin position="186"/>
        <end position="268"/>
    </location>
</feature>
<dbReference type="OrthoDB" id="267036at2759"/>
<feature type="compositionally biased region" description="Polar residues" evidence="1">
    <location>
        <begin position="43"/>
        <end position="64"/>
    </location>
</feature>
<feature type="compositionally biased region" description="Polar residues" evidence="1">
    <location>
        <begin position="1"/>
        <end position="11"/>
    </location>
</feature>
<keyword evidence="3" id="KW-1185">Reference proteome</keyword>
<evidence type="ECO:0000313" key="2">
    <source>
        <dbReference type="EMBL" id="GET85904.1"/>
    </source>
</evidence>
<protein>
    <submittedName>
        <fullName evidence="2">Uncharacterized protein</fullName>
    </submittedName>
</protein>
<evidence type="ECO:0000313" key="3">
    <source>
        <dbReference type="Proteomes" id="UP000419144"/>
    </source>
</evidence>
<feature type="compositionally biased region" description="Polar residues" evidence="1">
    <location>
        <begin position="342"/>
        <end position="367"/>
    </location>
</feature>
<dbReference type="EMBL" id="BLBS01000007">
    <property type="protein sequence ID" value="GET85904.1"/>
    <property type="molecule type" value="Genomic_DNA"/>
</dbReference>
<accession>A0A640KA98</accession>
<name>A0A640KA98_LEITA</name>
<feature type="compositionally biased region" description="Basic and acidic residues" evidence="1">
    <location>
        <begin position="425"/>
        <end position="436"/>
    </location>
</feature>
<dbReference type="AlphaFoldDB" id="A0A640KA98"/>
<feature type="region of interest" description="Disordered" evidence="1">
    <location>
        <begin position="334"/>
        <end position="440"/>
    </location>
</feature>
<gene>
    <name evidence="2" type="ORF">LtaPh_0603900</name>
</gene>
<sequence>MIPALNMNSIPRHTPVTIPAGGGSGGPGLNSSGAERSCARLATGQQNSPHTSYLTSPRETSSVPSAHLQRRAADVTSVLEMNPLQCHNLGDLQRKLIETAEWVVKLRHWYAHQLHERDVWYESRLRGLEDSFYAALPASTAAGTAHATAGAGAAHTATGNSFTEHAAPFTVPASRAVTSGAPMGSAIATTRSASADRETSSGTLLRHRSRTPQRSAAERSAAGIHPGSGYNSVRQNPLSSVGTTTGTAGGGNSPNGGSSTPLHAGPPKRSALVLTAQSRLASSAGSLDRQLLRQEGNVLPFTTVASTVIDRGESRPTLAARAVPVTRPVVVEDDSDAPGVAHQSSPSPNPRQSHAETISLASSSVGTQVKGIPSPGVVRLRRDAPSSGTPRSGRPSSANALLSAAGAATESSGCLSARAGGNRGRRSDAPQSELRRRYASLSRAGSGSITIISPQYDQFLDTGASRNPMLTDVSTGSRASDVATPAFHKTAPRYSNYLLLLTSGDDNHTCKPKRRSVSSSGTHRVSRVYTSSGVKQNAMGRGAPIQQRTGTQNTDVSRHSSPGCFTRERSWA</sequence>
<dbReference type="Proteomes" id="UP000419144">
    <property type="component" value="Unassembled WGS sequence"/>
</dbReference>
<feature type="compositionally biased region" description="Low complexity" evidence="1">
    <location>
        <begin position="385"/>
        <end position="420"/>
    </location>
</feature>
<proteinExistence type="predicted"/>
<reference evidence="2" key="1">
    <citation type="submission" date="2019-11" db="EMBL/GenBank/DDBJ databases">
        <title>Leishmania tarentolae CDS.</title>
        <authorList>
            <person name="Goto Y."/>
            <person name="Yamagishi J."/>
        </authorList>
    </citation>
    <scope>NUCLEOTIDE SEQUENCE [LARGE SCALE GENOMIC DNA]</scope>
    <source>
        <strain evidence="2">Parrot Tar II</strain>
    </source>
</reference>
<dbReference type="VEuPathDB" id="TriTrypDB:LtaPh_0603900"/>
<feature type="region of interest" description="Disordered" evidence="1">
    <location>
        <begin position="1"/>
        <end position="66"/>
    </location>
</feature>
<evidence type="ECO:0000256" key="1">
    <source>
        <dbReference type="SAM" id="MobiDB-lite"/>
    </source>
</evidence>
<comment type="caution">
    <text evidence="2">The sequence shown here is derived from an EMBL/GenBank/DDBJ whole genome shotgun (WGS) entry which is preliminary data.</text>
</comment>
<feature type="compositionally biased region" description="Polar residues" evidence="1">
    <location>
        <begin position="546"/>
        <end position="555"/>
    </location>
</feature>
<organism evidence="2 3">
    <name type="scientific">Leishmania tarentolae</name>
    <name type="common">Sauroleishmania tarentolae</name>
    <dbReference type="NCBI Taxonomy" id="5689"/>
    <lineage>
        <taxon>Eukaryota</taxon>
        <taxon>Discoba</taxon>
        <taxon>Euglenozoa</taxon>
        <taxon>Kinetoplastea</taxon>
        <taxon>Metakinetoplastina</taxon>
        <taxon>Trypanosomatida</taxon>
        <taxon>Trypanosomatidae</taxon>
        <taxon>Leishmaniinae</taxon>
        <taxon>Leishmania</taxon>
        <taxon>lizard Leishmania</taxon>
    </lineage>
</organism>
<feature type="compositionally biased region" description="Polar residues" evidence="1">
    <location>
        <begin position="229"/>
        <end position="238"/>
    </location>
</feature>
<feature type="region of interest" description="Disordered" evidence="1">
    <location>
        <begin position="534"/>
        <end position="572"/>
    </location>
</feature>